<proteinExistence type="predicted"/>
<evidence type="ECO:0000313" key="2">
    <source>
        <dbReference type="EMBL" id="KAA0190330.1"/>
    </source>
</evidence>
<feature type="non-terminal residue" evidence="2">
    <location>
        <position position="1"/>
    </location>
</feature>
<feature type="compositionally biased region" description="Polar residues" evidence="1">
    <location>
        <begin position="389"/>
        <end position="402"/>
    </location>
</feature>
<feature type="region of interest" description="Disordered" evidence="1">
    <location>
        <begin position="1266"/>
        <end position="1322"/>
    </location>
</feature>
<feature type="compositionally biased region" description="Low complexity" evidence="1">
    <location>
        <begin position="1780"/>
        <end position="1807"/>
    </location>
</feature>
<feature type="region of interest" description="Disordered" evidence="1">
    <location>
        <begin position="469"/>
        <end position="493"/>
    </location>
</feature>
<feature type="region of interest" description="Disordered" evidence="1">
    <location>
        <begin position="1671"/>
        <end position="1708"/>
    </location>
</feature>
<feature type="compositionally biased region" description="Basic and acidic residues" evidence="1">
    <location>
        <begin position="18"/>
        <end position="45"/>
    </location>
</feature>
<name>A0A8E0RQ57_9TREM</name>
<feature type="compositionally biased region" description="Polar residues" evidence="1">
    <location>
        <begin position="1844"/>
        <end position="1855"/>
    </location>
</feature>
<feature type="region of interest" description="Disordered" evidence="1">
    <location>
        <begin position="150"/>
        <end position="193"/>
    </location>
</feature>
<gene>
    <name evidence="2" type="ORF">FBUS_01656</name>
</gene>
<feature type="region of interest" description="Disordered" evidence="1">
    <location>
        <begin position="1377"/>
        <end position="1432"/>
    </location>
</feature>
<dbReference type="Proteomes" id="UP000728185">
    <property type="component" value="Unassembled WGS sequence"/>
</dbReference>
<keyword evidence="3" id="KW-1185">Reference proteome</keyword>
<accession>A0A8E0RQ57</accession>
<feature type="compositionally biased region" description="Low complexity" evidence="1">
    <location>
        <begin position="1377"/>
        <end position="1415"/>
    </location>
</feature>
<feature type="compositionally biased region" description="Low complexity" evidence="1">
    <location>
        <begin position="1551"/>
        <end position="1605"/>
    </location>
</feature>
<feature type="region of interest" description="Disordered" evidence="1">
    <location>
        <begin position="263"/>
        <end position="305"/>
    </location>
</feature>
<feature type="region of interest" description="Disordered" evidence="1">
    <location>
        <begin position="560"/>
        <end position="594"/>
    </location>
</feature>
<feature type="region of interest" description="Disordered" evidence="1">
    <location>
        <begin position="1551"/>
        <end position="1633"/>
    </location>
</feature>
<feature type="compositionally biased region" description="Polar residues" evidence="1">
    <location>
        <begin position="1283"/>
        <end position="1322"/>
    </location>
</feature>
<dbReference type="OrthoDB" id="308383at2759"/>
<feature type="compositionally biased region" description="Polar residues" evidence="1">
    <location>
        <begin position="409"/>
        <end position="422"/>
    </location>
</feature>
<feature type="compositionally biased region" description="Low complexity" evidence="1">
    <location>
        <begin position="267"/>
        <end position="298"/>
    </location>
</feature>
<dbReference type="Gene3D" id="1.10.30.10">
    <property type="entry name" value="High mobility group box domain"/>
    <property type="match status" value="1"/>
</dbReference>
<feature type="compositionally biased region" description="Acidic residues" evidence="1">
    <location>
        <begin position="46"/>
        <end position="89"/>
    </location>
</feature>
<feature type="compositionally biased region" description="Polar residues" evidence="1">
    <location>
        <begin position="476"/>
        <end position="487"/>
    </location>
</feature>
<feature type="region of interest" description="Disordered" evidence="1">
    <location>
        <begin position="633"/>
        <end position="661"/>
    </location>
</feature>
<feature type="compositionally biased region" description="Low complexity" evidence="1">
    <location>
        <begin position="566"/>
        <end position="587"/>
    </location>
</feature>
<protein>
    <submittedName>
        <fullName evidence="2">Histone-lysine N-methyltransferase MLL3</fullName>
    </submittedName>
</protein>
<feature type="compositionally biased region" description="Polar residues" evidence="1">
    <location>
        <begin position="643"/>
        <end position="655"/>
    </location>
</feature>
<sequence length="1862" mass="199714">CHLFGDRGLSVSSGSRAADARTPGDCERGDGWLEHMSDGHDVHGEEDYDLEGGDEFDDVDDVCEVGEVEDDEDFDELRELDDELDDGETLDTVGERNEDDDRGGAHPAQSRPVTSQPAIPAQLALSAEHVPHGSPSLATRFVVSKPDLQSSTPCAERLTPQPGASTAGNVGATKSSCPTPSGQIPSRQSAQQSLETAASLDEVTDLMFMEDYLLDIALGPTDETEATDSVPQTSNMSTPIVPQRILSQTSETGPSEIHIPQIRHSHQQQIHTQHPQQQKQIPAQLPQQLRQQQAQQGQTASSGRPQSMLAIITQYLGMSTAGVEPTLSQDASRPPVVSEVPHTIQSELPMFRESEQQQQQQSHMSPHNERRPHPPLDPAYSVVVENRMTEPQSDSDSLSVQIKSREIRNTGNTRPPESQLQRAVSYPGSGQALLAPTRLVDLVETPLSYSNPGIRVSSAITSAATSLTTRSCSPGLESNVSRHSATPTGHGRSSVCAATAGQLPELSVSDIETQLGPTLGFELNDVFKDSANASVSEESPKEITIATFSTDVVASPSEMAGTRIMQPQSQSQQPQSQQAPQQTQCPSRYVPPKPPVHLLSAAPEQVRILHPQSRQLDSSTQEIDTVLTVHSASTPPLQRVSPLVNSQSQPQTQNIQLQQHPQSVQQLQQQQQHQQAIPQQQPFDLQATRVQIRGSQPSYLYAHVVSAPGRVIPQSQKPRPTQPSVVTSPSLTVHPPSTSGQQPVQMFVGGQHPPTGYMAQALQSKSPHELTPPPPPPYPSQTMRPASGIWQQQQKQHPQQARVFTQTTAAQGGTIVLSTPGQTLTQQTSSTNQVFMSPPSTPISFQTSHLVPVSNGTQCLNQMEQLQRVSTQPSPHARPGTAEPTHHVVMHNQTGLSPHPSHYQPHPAVGDHPGTHPGRPIPQYTTVHQLLQGHAGNQQMSSGILRFATGPEEVAIRGTSDTHLVSMLNPGSPRLSANHTGVAQVSTPHRSPQMSVPPTVIGSAGSQVPAPLSLSAATATSSRRINYNKWEEDERLGDHSTIAPVLHANVSHPTLRQHVPQFAARAKEMNKLWRRLSSEERGTWVTKARNNRTNLKGNQTPQVISGGTMHVPTTPAGPLTVEQLVVEDTGVISIAHLGAPTPGSVTGIPTIARSYSFDSANQGTADQLENNTVPYSTIPPASSYSTIQRAASNEVSRLLSDCLVLLSSQRIPTVASQVASEEMIHSSDPGSTRTWRSPAGACSGPPSVLTSSGVTNYEPVHTVATAPSTPASTLPNDSCAHLSPSTMLSGPPSQVLVSTQRTASVSLTSSPNGTPIAHPSNSGSLIYAALHSQQQQQEQQQVVRKPQNSLTQQQQILHQQQMQQQLCQTQAATGSVSPSLLRRQSSSGSVSQLASPSLSPAPSPSQSSSGILRGSHSGAATPLVSPHPSPAPHGSYVVAGSVTPYVPGLQSNTPAYLTDQQTTVYIQQTAHPQHQQTFSDAQGNAYLSYSTNPSWQHRQTPSHDPYHAIHVQQLQQQRQQQQQQLAQHPQARQVYYTQPQSHPGASIHSNQVVYQQQQQHHASQQMLQQQTQQQHPGQGQTPTHQQQQLPNQPQQQQIQVQTQSVGRAPSISPCASNAGLRQHPGSVGPISTSGTQYTTQYVVRTASPVSVSSNTTNNPKPAQSVNELMQMPGVYPPSADPKDPFPSQAHPAANATSMTKSLPSASDSVVMNRSPMTCVSTPTGSTGLEEIGFEPPVILSRVVAVKEKRYPQPVNVLSAGASGLGSVQVNMLSRVVPQTSYSLPQQSSQQSQQPTMQTTSQTGSQMPPATPAPPPPQRQTQTQPSSIAYVVVPQDHPVVDSGPSMPSTDSSGQSLVFLIVSS</sequence>
<feature type="region of interest" description="Disordered" evidence="1">
    <location>
        <begin position="1216"/>
        <end position="1254"/>
    </location>
</feature>
<feature type="compositionally biased region" description="Polar residues" evidence="1">
    <location>
        <begin position="162"/>
        <end position="193"/>
    </location>
</feature>
<reference evidence="2" key="1">
    <citation type="submission" date="2019-05" db="EMBL/GenBank/DDBJ databases">
        <title>Annotation for the trematode Fasciolopsis buski.</title>
        <authorList>
            <person name="Choi Y.-J."/>
        </authorList>
    </citation>
    <scope>NUCLEOTIDE SEQUENCE</scope>
    <source>
        <strain evidence="2">HT</strain>
        <tissue evidence="2">Whole worm</tissue>
    </source>
</reference>
<evidence type="ECO:0000256" key="1">
    <source>
        <dbReference type="SAM" id="MobiDB-lite"/>
    </source>
</evidence>
<dbReference type="EMBL" id="LUCM01007180">
    <property type="protein sequence ID" value="KAA0190330.1"/>
    <property type="molecule type" value="Genomic_DNA"/>
</dbReference>
<organism evidence="2 3">
    <name type="scientific">Fasciolopsis buskii</name>
    <dbReference type="NCBI Taxonomy" id="27845"/>
    <lineage>
        <taxon>Eukaryota</taxon>
        <taxon>Metazoa</taxon>
        <taxon>Spiralia</taxon>
        <taxon>Lophotrochozoa</taxon>
        <taxon>Platyhelminthes</taxon>
        <taxon>Trematoda</taxon>
        <taxon>Digenea</taxon>
        <taxon>Plagiorchiida</taxon>
        <taxon>Echinostomata</taxon>
        <taxon>Echinostomatoidea</taxon>
        <taxon>Fasciolidae</taxon>
        <taxon>Fasciolopsis</taxon>
    </lineage>
</organism>
<feature type="compositionally biased region" description="Polar residues" evidence="1">
    <location>
        <begin position="1694"/>
        <end position="1708"/>
    </location>
</feature>
<feature type="compositionally biased region" description="Pro residues" evidence="1">
    <location>
        <begin position="1808"/>
        <end position="1817"/>
    </location>
</feature>
<feature type="region of interest" description="Disordered" evidence="1">
    <location>
        <begin position="352"/>
        <end position="424"/>
    </location>
</feature>
<feature type="compositionally biased region" description="Polar residues" evidence="1">
    <location>
        <begin position="713"/>
        <end position="742"/>
    </location>
</feature>
<dbReference type="InterPro" id="IPR036910">
    <property type="entry name" value="HMG_box_dom_sf"/>
</dbReference>
<feature type="region of interest" description="Disordered" evidence="1">
    <location>
        <begin position="1"/>
        <end position="119"/>
    </location>
</feature>
<evidence type="ECO:0000313" key="3">
    <source>
        <dbReference type="Proteomes" id="UP000728185"/>
    </source>
</evidence>
<comment type="caution">
    <text evidence="2">The sequence shown here is derived from an EMBL/GenBank/DDBJ whole genome shotgun (WGS) entry which is preliminary data.</text>
</comment>
<feature type="region of interest" description="Disordered" evidence="1">
    <location>
        <begin position="1512"/>
        <end position="1531"/>
    </location>
</feature>
<feature type="region of interest" description="Disordered" evidence="1">
    <location>
        <begin position="711"/>
        <end position="742"/>
    </location>
</feature>
<feature type="region of interest" description="Disordered" evidence="1">
    <location>
        <begin position="1780"/>
        <end position="1855"/>
    </location>
</feature>